<name>F0WM40_9STRA</name>
<dbReference type="Pfam" id="PF05686">
    <property type="entry name" value="Glyco_transf_90"/>
    <property type="match status" value="1"/>
</dbReference>
<accession>F0WM40</accession>
<reference evidence="3" key="1">
    <citation type="journal article" date="2011" name="PLoS Biol.">
        <title>Gene gain and loss during evolution of obligate parasitism in the white rust pathogen of Arabidopsis thaliana.</title>
        <authorList>
            <person name="Kemen E."/>
            <person name="Gardiner A."/>
            <person name="Schultz-Larsen T."/>
            <person name="Kemen A.C."/>
            <person name="Balmuth A.L."/>
            <person name="Robert-Seilaniantz A."/>
            <person name="Bailey K."/>
            <person name="Holub E."/>
            <person name="Studholme D.J."/>
            <person name="Maclean D."/>
            <person name="Jones J.D."/>
        </authorList>
    </citation>
    <scope>NUCLEOTIDE SEQUENCE</scope>
</reference>
<evidence type="ECO:0000256" key="1">
    <source>
        <dbReference type="SAM" id="MobiDB-lite"/>
    </source>
</evidence>
<dbReference type="PANTHER" id="PTHR12203:SF119">
    <property type="entry name" value="GLYCOSYL TRANSFERASE CAP10 DOMAIN-CONTAINING PROTEIN"/>
    <property type="match status" value="1"/>
</dbReference>
<evidence type="ECO:0000259" key="2">
    <source>
        <dbReference type="SMART" id="SM00672"/>
    </source>
</evidence>
<dbReference type="InterPro" id="IPR051091">
    <property type="entry name" value="O-Glucosyltr/Glycosyltrsf_90"/>
</dbReference>
<organism evidence="3">
    <name type="scientific">Albugo laibachii Nc14</name>
    <dbReference type="NCBI Taxonomy" id="890382"/>
    <lineage>
        <taxon>Eukaryota</taxon>
        <taxon>Sar</taxon>
        <taxon>Stramenopiles</taxon>
        <taxon>Oomycota</taxon>
        <taxon>Peronosporomycetes</taxon>
        <taxon>Albuginales</taxon>
        <taxon>Albuginaceae</taxon>
        <taxon>Albugo</taxon>
    </lineage>
</organism>
<dbReference type="AlphaFoldDB" id="F0WM40"/>
<protein>
    <submittedName>
        <fullName evidence="3">Uncharacterized protein AlNc14C152G7551</fullName>
    </submittedName>
</protein>
<evidence type="ECO:0000313" key="3">
    <source>
        <dbReference type="EMBL" id="CCA22368.1"/>
    </source>
</evidence>
<feature type="region of interest" description="Disordered" evidence="1">
    <location>
        <begin position="608"/>
        <end position="643"/>
    </location>
</feature>
<dbReference type="InterPro" id="IPR006598">
    <property type="entry name" value="CAP10"/>
</dbReference>
<proteinExistence type="predicted"/>
<reference evidence="3" key="2">
    <citation type="submission" date="2011-02" db="EMBL/GenBank/DDBJ databases">
        <authorList>
            <person name="MacLean D."/>
        </authorList>
    </citation>
    <scope>NUCLEOTIDE SEQUENCE</scope>
</reference>
<feature type="domain" description="Glycosyl transferase CAP10" evidence="2">
    <location>
        <begin position="258"/>
        <end position="563"/>
    </location>
</feature>
<dbReference type="SMART" id="SM00672">
    <property type="entry name" value="CAP10"/>
    <property type="match status" value="1"/>
</dbReference>
<sequence>MYHDEKPTWRGIFAFDDEETPEWRKALFLGYGNEIEGSIPKFATQLECEKFVRTVCWRGSNPDYPNLQHIFSTLLNWRQIESVLIHKIAEYDRLFPFIPRQAISQMNQISQTSNLQEKIAKRLDLSLHKLTTRESSINTLKHAYDYIGHAIFVMIRRSKVVLFVPFANKASIILNHDHCKQTSACEYTLNPASDREQIETYRLDFMAGTCDVDQDTFRQNNESKERQNCKSVDEGQIVNDRSFTQLRDMLEDCCKHRDIPDCEFLINREDHPILKAHQSEKQPIASSARLQYRSYAPVMSVSTSESHADIPIPSSRDWEVATEMCFPQTFFHSHCGACTCGKSSKCENDWECFCSGDLTSRKHGIQQNCEESHDIAKHLISWNEKQKTAFFRGEASMSDTNMETNPCLHLVNLGDLWKEEAHYNGEMAGDGIPFLDAQLTSERKVLAPKFEYFKFKYILHFEGHSTTDYAHLLQSNSVILKVTSSSTVRELWYFPLLIPYEDHIPVQSDLSDLAEKIQWCRDNDDKCRDIAACAAQVYEKLVSKSAIHEYIELVCTAIAQRFIPAPKWYNRPQKVILKPQYAPHGTFCATGQNPKYCKRCLELKAEGRSRQPADSRRDRTTRSYHGRDRQKHRGDNATDQRDLKYSLDPEDSVENAIAEHNQVQQCRRCRPI</sequence>
<gene>
    <name evidence="3" type="primary">AlNc14C152G7551</name>
    <name evidence="3" type="ORF">ALNC14_085110</name>
</gene>
<dbReference type="PANTHER" id="PTHR12203">
    <property type="entry name" value="KDEL LYS-ASP-GLU-LEU CONTAINING - RELATED"/>
    <property type="match status" value="1"/>
</dbReference>
<dbReference type="EMBL" id="FR824197">
    <property type="protein sequence ID" value="CCA22368.1"/>
    <property type="molecule type" value="Genomic_DNA"/>
</dbReference>
<dbReference type="HOGENOM" id="CLU_026474_0_0_1"/>